<proteinExistence type="predicted"/>
<dbReference type="RefSeq" id="WP_231593704.1">
    <property type="nucleotide sequence ID" value="NZ_CP009508.1"/>
</dbReference>
<accession>A0A0E3PM02</accession>
<evidence type="ECO:0000259" key="2">
    <source>
        <dbReference type="Pfam" id="PF01048"/>
    </source>
</evidence>
<dbReference type="CDD" id="cd09008">
    <property type="entry name" value="MTAN"/>
    <property type="match status" value="1"/>
</dbReference>
<dbReference type="GO" id="GO:0003824">
    <property type="term" value="F:catalytic activity"/>
    <property type="evidence" value="ECO:0007669"/>
    <property type="project" value="InterPro"/>
</dbReference>
<evidence type="ECO:0000256" key="1">
    <source>
        <dbReference type="SAM" id="Coils"/>
    </source>
</evidence>
<keyword evidence="1" id="KW-0175">Coiled coil</keyword>
<reference evidence="3 4" key="1">
    <citation type="submission" date="2014-07" db="EMBL/GenBank/DDBJ databases">
        <title>Methanogenic archaea and the global carbon cycle.</title>
        <authorList>
            <person name="Henriksen J.R."/>
            <person name="Luke J."/>
            <person name="Reinhart S."/>
            <person name="Benedict M.N."/>
            <person name="Youngblut N.D."/>
            <person name="Metcalf M.E."/>
            <person name="Whitaker R.J."/>
            <person name="Metcalf W.W."/>
        </authorList>
    </citation>
    <scope>NUCLEOTIDE SEQUENCE [LARGE SCALE GENOMIC DNA]</scope>
    <source>
        <strain evidence="3 4">C2J</strain>
    </source>
</reference>
<dbReference type="SUPFAM" id="SSF53167">
    <property type="entry name" value="Purine and uridine phosphorylases"/>
    <property type="match status" value="1"/>
</dbReference>
<dbReference type="GeneID" id="24871475"/>
<feature type="domain" description="Nucleoside phosphorylase" evidence="2">
    <location>
        <begin position="648"/>
        <end position="934"/>
    </location>
</feature>
<evidence type="ECO:0000313" key="3">
    <source>
        <dbReference type="EMBL" id="AKB36458.1"/>
    </source>
</evidence>
<dbReference type="SUPFAM" id="SSF48371">
    <property type="entry name" value="ARM repeat"/>
    <property type="match status" value="1"/>
</dbReference>
<dbReference type="AlphaFoldDB" id="A0A0E3PM02"/>
<dbReference type="KEGG" id="msj:MSSAC_1868"/>
<dbReference type="PATRIC" id="fig|1434118.4.peg.2379"/>
<dbReference type="InterPro" id="IPR011989">
    <property type="entry name" value="ARM-like"/>
</dbReference>
<evidence type="ECO:0000313" key="4">
    <source>
        <dbReference type="Proteomes" id="UP000033123"/>
    </source>
</evidence>
<dbReference type="PANTHER" id="PTHR47705:SF1">
    <property type="entry name" value="PNP_UDP_1 DOMAIN-CONTAINING PROTEIN"/>
    <property type="match status" value="1"/>
</dbReference>
<dbReference type="STRING" id="1434118.MSSAC_1868"/>
<dbReference type="GO" id="GO:0009116">
    <property type="term" value="P:nucleoside metabolic process"/>
    <property type="evidence" value="ECO:0007669"/>
    <property type="project" value="InterPro"/>
</dbReference>
<dbReference type="PANTHER" id="PTHR47705">
    <property type="entry name" value="AGAP000321-PA"/>
    <property type="match status" value="1"/>
</dbReference>
<feature type="coiled-coil region" evidence="1">
    <location>
        <begin position="468"/>
        <end position="499"/>
    </location>
</feature>
<dbReference type="Gene3D" id="3.40.50.1580">
    <property type="entry name" value="Nucleoside phosphorylase domain"/>
    <property type="match status" value="1"/>
</dbReference>
<dbReference type="InterPro" id="IPR000845">
    <property type="entry name" value="Nucleoside_phosphorylase_d"/>
</dbReference>
<dbReference type="EMBL" id="CP009508">
    <property type="protein sequence ID" value="AKB36458.1"/>
    <property type="molecule type" value="Genomic_DNA"/>
</dbReference>
<dbReference type="HOGENOM" id="CLU_310946_0_0_2"/>
<gene>
    <name evidence="3" type="ORF">MSSAC_1868</name>
</gene>
<sequence length="938" mass="107477">MSQAEIRNKCISVDPEERKIAISQLINDFEQLPNKKQAWEDLYLLTSDENSAVQWMAATALEIIFQHVPEKDLAWQDLIKLTIKEDKDIRIMAVTALGTVFRFVPDKEQAWRDLHKLTSNENGDIRYLLAEVVGSVFEQIPYKREAWEDLHRLTLDEDHRVRDETVLALRISFRFIPEKEEAWEDLVKLISDEESWVRWDSADALKTVLHYVPNKEKVLKDLRKLASDKDYLVKNEVILAQGTAFQYEPEKKKTWEEFCRLTSNENSNIRNAATKALGTSFLYVPDKKQAWKDLHSLTFDKNSDVRNGAAWALGTAFQHIPDIKQAWEDLHRLTLDEDSWVRNGSTWAIGSVFQYVPDKQNVCDDLYRLSSDEDNDVQIIACHFLGRVSVYRASQSSSEEEYMKELENSITFFEKSCEENSDNNPSGFCLPFYRSFYTIIQAEKQQTKDEVKKYFDEAKRAIRGSKNKKLLLEAVENLARALEEVQDQKNTKLEAKREKLDFYRKYCEKAAELMIDTEEVAPSATRVLKKGLPILDRKLKSLLEEIQEKAKTACRESKGTDTEEIAYAVSRKVQKWEIGSQEEMTSYVESFIFTLESKIPRLPENKHIFEMINESKNQKDLKKLFENTSELIDIIPEIIIDPERMKPTIGIITALPKEYAAVNILLENKNNKYKIPGYGAGRRYCLGEISSEEGKKHNLVLSTAGMGNNIAATRASLLLEHFPNVKSIIMVGIAGGVPNPDKIDDHIRLGDIVVSNENGVIQYDLIKQEIQDITHRNPPRPPSASLLEAVKYLEAEEILGNRPWEKYIDQALSIIKTIRPSEDKDVLYCSDSQGEIIKHPEDPKRIEGQPRVFTGPIASANILQKDPKARDKLRDKFGVKAIEMEASGIADATWNHEVGYLVVRGICDYCDSSKNDEWQQYAAVVAAAYTRALIESMP</sequence>
<dbReference type="InterPro" id="IPR035994">
    <property type="entry name" value="Nucleoside_phosphorylase_sf"/>
</dbReference>
<dbReference type="Pfam" id="PF01048">
    <property type="entry name" value="PNP_UDP_1"/>
    <property type="match status" value="1"/>
</dbReference>
<dbReference type="InterPro" id="IPR016024">
    <property type="entry name" value="ARM-type_fold"/>
</dbReference>
<dbReference type="Proteomes" id="UP000033123">
    <property type="component" value="Chromosome"/>
</dbReference>
<dbReference type="Gene3D" id="1.25.10.10">
    <property type="entry name" value="Leucine-rich Repeat Variant"/>
    <property type="match status" value="3"/>
</dbReference>
<name>A0A0E3PM02_9EURY</name>
<organism evidence="3 4">
    <name type="scientific">Methanosarcina siciliae C2J</name>
    <dbReference type="NCBI Taxonomy" id="1434118"/>
    <lineage>
        <taxon>Archaea</taxon>
        <taxon>Methanobacteriati</taxon>
        <taxon>Methanobacteriota</taxon>
        <taxon>Stenosarchaea group</taxon>
        <taxon>Methanomicrobia</taxon>
        <taxon>Methanosarcinales</taxon>
        <taxon>Methanosarcinaceae</taxon>
        <taxon>Methanosarcina</taxon>
    </lineage>
</organism>
<protein>
    <recommendedName>
        <fullName evidence="2">Nucleoside phosphorylase domain-containing protein</fullName>
    </recommendedName>
</protein>